<keyword evidence="3" id="KW-1185">Reference proteome</keyword>
<reference evidence="2" key="1">
    <citation type="submission" date="2020-10" db="EMBL/GenBank/DDBJ databases">
        <title>Unveiling of a novel bifunctional photoreceptor, Dualchrome1, isolated from a cosmopolitan green alga.</title>
        <authorList>
            <person name="Suzuki S."/>
            <person name="Kawachi M."/>
        </authorList>
    </citation>
    <scope>NUCLEOTIDE SEQUENCE</scope>
    <source>
        <strain evidence="2">NIES 2893</strain>
    </source>
</reference>
<proteinExistence type="predicted"/>
<protein>
    <submittedName>
        <fullName evidence="2">Uncharacterized protein</fullName>
    </submittedName>
</protein>
<name>A0A830HBF3_9CHLO</name>
<feature type="region of interest" description="Disordered" evidence="1">
    <location>
        <begin position="1"/>
        <end position="27"/>
    </location>
</feature>
<comment type="caution">
    <text evidence="2">The sequence shown here is derived from an EMBL/GenBank/DDBJ whole genome shotgun (WGS) entry which is preliminary data.</text>
</comment>
<sequence length="262" mass="28871">MFSRPAHGDEAAAAPPPPPPTSSRTTTTYPAVTEVEMTPTVVPPPMQPAMTSAVTHPRMVGFPFWNGCEAPPRELQTPDGRTVRLNILFKHVTCCGEGGGVAESDAKRPPSSLAGRVDEAAWRDFMGRQLMDTVKLRTDGCGMCLLCFTGIVFTLGLGLLCCCEKWSKEVMEWDAALRDWQRRFNEQVLFPAGAMAKTQSNCVVTGSGRDRQRYIQRWIAIATTPETIASLQQEAHLYGDIQSGCCGIHWCDEHQFCVHPWG</sequence>
<evidence type="ECO:0000256" key="1">
    <source>
        <dbReference type="SAM" id="MobiDB-lite"/>
    </source>
</evidence>
<organism evidence="2 3">
    <name type="scientific">Pycnococcus provasolii</name>
    <dbReference type="NCBI Taxonomy" id="41880"/>
    <lineage>
        <taxon>Eukaryota</taxon>
        <taxon>Viridiplantae</taxon>
        <taxon>Chlorophyta</taxon>
        <taxon>Pseudoscourfieldiophyceae</taxon>
        <taxon>Pseudoscourfieldiales</taxon>
        <taxon>Pycnococcaceae</taxon>
        <taxon>Pycnococcus</taxon>
    </lineage>
</organism>
<evidence type="ECO:0000313" key="3">
    <source>
        <dbReference type="Proteomes" id="UP000660262"/>
    </source>
</evidence>
<dbReference type="Proteomes" id="UP000660262">
    <property type="component" value="Unassembled WGS sequence"/>
</dbReference>
<feature type="compositionally biased region" description="Basic and acidic residues" evidence="1">
    <location>
        <begin position="1"/>
        <end position="10"/>
    </location>
</feature>
<dbReference type="EMBL" id="BNJQ01000007">
    <property type="protein sequence ID" value="GHP04315.1"/>
    <property type="molecule type" value="Genomic_DNA"/>
</dbReference>
<dbReference type="AlphaFoldDB" id="A0A830HBF3"/>
<gene>
    <name evidence="2" type="ORF">PPROV_000306900</name>
</gene>
<evidence type="ECO:0000313" key="2">
    <source>
        <dbReference type="EMBL" id="GHP04315.1"/>
    </source>
</evidence>
<accession>A0A830HBF3</accession>